<gene>
    <name evidence="5" type="ORF">TW71_23245</name>
</gene>
<dbReference type="GO" id="GO:0016020">
    <property type="term" value="C:membrane"/>
    <property type="evidence" value="ECO:0007669"/>
    <property type="project" value="UniProtKB-SubCell"/>
</dbReference>
<keyword evidence="3" id="KW-1133">Transmembrane helix</keyword>
<comment type="caution">
    <text evidence="5">The sequence shown here is derived from an EMBL/GenBank/DDBJ whole genome shotgun (WGS) entry which is preliminary data.</text>
</comment>
<organism evidence="5">
    <name type="scientific">Vibrio coralliilyticus</name>
    <dbReference type="NCBI Taxonomy" id="190893"/>
    <lineage>
        <taxon>Bacteria</taxon>
        <taxon>Pseudomonadati</taxon>
        <taxon>Pseudomonadota</taxon>
        <taxon>Gammaproteobacteria</taxon>
        <taxon>Vibrionales</taxon>
        <taxon>Vibrionaceae</taxon>
        <taxon>Vibrio</taxon>
    </lineage>
</organism>
<accession>A0A837FZH1</accession>
<sequence>MILSDMTLWLSLTYSFSLNILIAISAMTIGFPVGALLSRGTNHTQAPIKWLAKGAQSLLCNVPSFVMLFYLALIVPSRWEMMGFEMYVPALGKAIIALAIPVMGYSCDLATQKRTSGKSFSLSAVNQFFLVILMASTTASAIGVDEILATANSYIASSGQADAILPIYTMVACFFIVSGALCQSFLKTFITLTEKRQNRHIEARDES</sequence>
<evidence type="ECO:0000313" key="5">
    <source>
        <dbReference type="EMBL" id="KJY67094.1"/>
    </source>
</evidence>
<name>A0A837FZH1_9VIBR</name>
<dbReference type="Gene3D" id="1.10.3720.10">
    <property type="entry name" value="MetI-like"/>
    <property type="match status" value="1"/>
</dbReference>
<comment type="subcellular location">
    <subcellularLocation>
        <location evidence="1">Membrane</location>
        <topology evidence="1">Multi-pass membrane protein</topology>
    </subcellularLocation>
</comment>
<dbReference type="RefSeq" id="WP_019277206.1">
    <property type="nucleotide sequence ID" value="NZ_CP063052.1"/>
</dbReference>
<evidence type="ECO:0000256" key="4">
    <source>
        <dbReference type="ARBA" id="ARBA00023136"/>
    </source>
</evidence>
<dbReference type="EMBL" id="JXXR01000029">
    <property type="protein sequence ID" value="KJY67094.1"/>
    <property type="molecule type" value="Genomic_DNA"/>
</dbReference>
<protein>
    <submittedName>
        <fullName evidence="5">Uncharacterized protein</fullName>
    </submittedName>
</protein>
<keyword evidence="4" id="KW-0472">Membrane</keyword>
<dbReference type="InterPro" id="IPR035906">
    <property type="entry name" value="MetI-like_sf"/>
</dbReference>
<dbReference type="AlphaFoldDB" id="A0A837FZH1"/>
<evidence type="ECO:0000256" key="3">
    <source>
        <dbReference type="ARBA" id="ARBA00022989"/>
    </source>
</evidence>
<reference evidence="5" key="1">
    <citation type="journal article" date="2015" name="BMC Genomics">
        <title>Genome mining reveals unlocked bioactive potential of marine Gram-negative bacteria.</title>
        <authorList>
            <person name="Machado H."/>
            <person name="Sonnenschein E.C."/>
            <person name="Melchiorsen J."/>
            <person name="Gram L."/>
        </authorList>
    </citation>
    <scope>NUCLEOTIDE SEQUENCE</scope>
    <source>
        <strain evidence="5">S2052</strain>
    </source>
</reference>
<proteinExistence type="predicted"/>
<evidence type="ECO:0000256" key="2">
    <source>
        <dbReference type="ARBA" id="ARBA00022692"/>
    </source>
</evidence>
<evidence type="ECO:0000256" key="1">
    <source>
        <dbReference type="ARBA" id="ARBA00004141"/>
    </source>
</evidence>
<keyword evidence="2" id="KW-0812">Transmembrane</keyword>